<dbReference type="PIRSF" id="PIRSF016578">
    <property type="entry name" value="HsaA"/>
    <property type="match status" value="1"/>
</dbReference>
<dbReference type="SUPFAM" id="SSF56645">
    <property type="entry name" value="Acyl-CoA dehydrogenase NM domain-like"/>
    <property type="match status" value="1"/>
</dbReference>
<evidence type="ECO:0000256" key="6">
    <source>
        <dbReference type="RuleBase" id="RU362125"/>
    </source>
</evidence>
<dbReference type="InterPro" id="IPR046373">
    <property type="entry name" value="Acyl-CoA_Oxase/DH_mid-dom_sf"/>
</dbReference>
<dbReference type="Gene3D" id="1.10.540.10">
    <property type="entry name" value="Acyl-CoA dehydrogenase/oxidase, N-terminal domain"/>
    <property type="match status" value="1"/>
</dbReference>
<dbReference type="GO" id="GO:0050660">
    <property type="term" value="F:flavin adenine dinucleotide binding"/>
    <property type="evidence" value="ECO:0007669"/>
    <property type="project" value="InterPro"/>
</dbReference>
<dbReference type="InterPro" id="IPR006091">
    <property type="entry name" value="Acyl-CoA_Oxase/DH_mid-dom"/>
</dbReference>
<dbReference type="Gene3D" id="2.40.110.10">
    <property type="entry name" value="Butyryl-CoA Dehydrogenase, subunit A, domain 2"/>
    <property type="match status" value="1"/>
</dbReference>
<dbReference type="GO" id="GO:0003995">
    <property type="term" value="F:acyl-CoA dehydrogenase activity"/>
    <property type="evidence" value="ECO:0007669"/>
    <property type="project" value="TreeGrafter"/>
</dbReference>
<comment type="similarity">
    <text evidence="2 6">Belongs to the acyl-CoA dehydrogenase family.</text>
</comment>
<dbReference type="InterPro" id="IPR009100">
    <property type="entry name" value="AcylCoA_DH/oxidase_NM_dom_sf"/>
</dbReference>
<evidence type="ECO:0000256" key="2">
    <source>
        <dbReference type="ARBA" id="ARBA00009347"/>
    </source>
</evidence>
<evidence type="ECO:0000259" key="7">
    <source>
        <dbReference type="Pfam" id="PF00441"/>
    </source>
</evidence>
<dbReference type="OrthoDB" id="107064at2"/>
<gene>
    <name evidence="10" type="ORF">DX116_09675</name>
</gene>
<evidence type="ECO:0000256" key="3">
    <source>
        <dbReference type="ARBA" id="ARBA00022630"/>
    </source>
</evidence>
<dbReference type="PANTHER" id="PTHR43884">
    <property type="entry name" value="ACYL-COA DEHYDROGENASE"/>
    <property type="match status" value="1"/>
</dbReference>
<accession>A0A371PCV6</accession>
<dbReference type="Proteomes" id="UP000265581">
    <property type="component" value="Unassembled WGS sequence"/>
</dbReference>
<dbReference type="InterPro" id="IPR036250">
    <property type="entry name" value="AcylCo_DH-like_C"/>
</dbReference>
<proteinExistence type="inferred from homology"/>
<dbReference type="RefSeq" id="WP_119703884.1">
    <property type="nucleotide sequence ID" value="NZ_JBHSOI010000001.1"/>
</dbReference>
<dbReference type="Pfam" id="PF02771">
    <property type="entry name" value="Acyl-CoA_dh_N"/>
    <property type="match status" value="1"/>
</dbReference>
<comment type="cofactor">
    <cofactor evidence="1 6">
        <name>FAD</name>
        <dbReference type="ChEBI" id="CHEBI:57692"/>
    </cofactor>
</comment>
<evidence type="ECO:0000259" key="9">
    <source>
        <dbReference type="Pfam" id="PF02771"/>
    </source>
</evidence>
<dbReference type="Pfam" id="PF02770">
    <property type="entry name" value="Acyl-CoA_dh_M"/>
    <property type="match status" value="1"/>
</dbReference>
<dbReference type="Pfam" id="PF00441">
    <property type="entry name" value="Acyl-CoA_dh_1"/>
    <property type="match status" value="1"/>
</dbReference>
<feature type="domain" description="Acyl-CoA dehydrogenase/oxidase N-terminal" evidence="9">
    <location>
        <begin position="32"/>
        <end position="103"/>
    </location>
</feature>
<dbReference type="PANTHER" id="PTHR43884:SF25">
    <property type="entry name" value="ACYL-COA DEHYDROGENASE YDBM-RELATED"/>
    <property type="match status" value="1"/>
</dbReference>
<evidence type="ECO:0000313" key="10">
    <source>
        <dbReference type="EMBL" id="REK73775.1"/>
    </source>
</evidence>
<comment type="caution">
    <text evidence="10">The sequence shown here is derived from an EMBL/GenBank/DDBJ whole genome shotgun (WGS) entry which is preliminary data.</text>
</comment>
<sequence length="403" mass="42328">MTATVGTDARVDLVVPDLVVPDLSPEALADVTARIAATAAEYDRTGAVPVEGLRVAHEAGLLTATVGTQFGGPGIGPIDTARILIALGEGDASVALLAANTLITHQGQAVAEHWPAHYYADLLHRGTQGPALANAIRAEPELGAPARGGLPATTLTRRDDGWSLSGRKSYATGGTALAYHVVWAVVDDQTADAKHPQVGHVIVPADLPGISWIETWDHLGLRASNTHDVVYDDVRLPLDAFVEIPRGADGVYRDPAAAASLGSFGHPALYIGVARAARTAFVDYTRNRVPAALGRPIATTERIQTVAGEIDAQIAQAETLLFGTLLRAETGDQSHLPQLSLLKVQIARSVIAATQTAVSALGNPGLTRTLPLERHLRDALCVRVHPPQEDVALVAAGRRVLDQ</sequence>
<keyword evidence="5 6" id="KW-0560">Oxidoreductase</keyword>
<keyword evidence="11" id="KW-1185">Reference proteome</keyword>
<reference evidence="10 11" key="1">
    <citation type="submission" date="2018-08" db="EMBL/GenBank/DDBJ databases">
        <title>Aeromicrobium sp. M2KJ-4, whole genome shotgun sequence.</title>
        <authorList>
            <person name="Tuo L."/>
        </authorList>
    </citation>
    <scope>NUCLEOTIDE SEQUENCE [LARGE SCALE GENOMIC DNA]</scope>
    <source>
        <strain evidence="10 11">M2KJ-4</strain>
    </source>
</reference>
<dbReference type="SUPFAM" id="SSF47203">
    <property type="entry name" value="Acyl-CoA dehydrogenase C-terminal domain-like"/>
    <property type="match status" value="1"/>
</dbReference>
<protein>
    <submittedName>
        <fullName evidence="10">Acyl-CoA dehydrogenase</fullName>
    </submittedName>
</protein>
<evidence type="ECO:0000256" key="5">
    <source>
        <dbReference type="ARBA" id="ARBA00023002"/>
    </source>
</evidence>
<dbReference type="CDD" id="cd00567">
    <property type="entry name" value="ACAD"/>
    <property type="match status" value="1"/>
</dbReference>
<dbReference type="InterPro" id="IPR037069">
    <property type="entry name" value="AcylCoA_DH/ox_N_sf"/>
</dbReference>
<evidence type="ECO:0000259" key="8">
    <source>
        <dbReference type="Pfam" id="PF02770"/>
    </source>
</evidence>
<evidence type="ECO:0000256" key="4">
    <source>
        <dbReference type="ARBA" id="ARBA00022827"/>
    </source>
</evidence>
<keyword evidence="3 6" id="KW-0285">Flavoprotein</keyword>
<dbReference type="InterPro" id="IPR013786">
    <property type="entry name" value="AcylCoA_DH/ox_N"/>
</dbReference>
<feature type="domain" description="Acyl-CoA oxidase/dehydrogenase middle" evidence="8">
    <location>
        <begin position="139"/>
        <end position="234"/>
    </location>
</feature>
<keyword evidence="4 6" id="KW-0274">FAD</keyword>
<evidence type="ECO:0000256" key="1">
    <source>
        <dbReference type="ARBA" id="ARBA00001974"/>
    </source>
</evidence>
<feature type="domain" description="Acyl-CoA dehydrogenase/oxidase C-terminal" evidence="7">
    <location>
        <begin position="268"/>
        <end position="384"/>
    </location>
</feature>
<dbReference type="Gene3D" id="1.20.140.10">
    <property type="entry name" value="Butyryl-CoA Dehydrogenase, subunit A, domain 3"/>
    <property type="match status" value="1"/>
</dbReference>
<name>A0A371PCV6_9ACTN</name>
<dbReference type="EMBL" id="QUBR01000001">
    <property type="protein sequence ID" value="REK73775.1"/>
    <property type="molecule type" value="Genomic_DNA"/>
</dbReference>
<dbReference type="InterPro" id="IPR009075">
    <property type="entry name" value="AcylCo_DH/oxidase_C"/>
</dbReference>
<evidence type="ECO:0000313" key="11">
    <source>
        <dbReference type="Proteomes" id="UP000265581"/>
    </source>
</evidence>
<dbReference type="AlphaFoldDB" id="A0A371PCV6"/>
<organism evidence="10 11">
    <name type="scientific">Aeromicrobium endophyticum</name>
    <dbReference type="NCBI Taxonomy" id="2292704"/>
    <lineage>
        <taxon>Bacteria</taxon>
        <taxon>Bacillati</taxon>
        <taxon>Actinomycetota</taxon>
        <taxon>Actinomycetes</taxon>
        <taxon>Propionibacteriales</taxon>
        <taxon>Nocardioidaceae</taxon>
        <taxon>Aeromicrobium</taxon>
    </lineage>
</organism>